<evidence type="ECO:0000313" key="3">
    <source>
        <dbReference type="Proteomes" id="UP001156102"/>
    </source>
</evidence>
<feature type="domain" description="DUF6671" evidence="1">
    <location>
        <begin position="61"/>
        <end position="266"/>
    </location>
</feature>
<sequence>MYNGVTAAFGTMHGKEEAVAPVFAELLGVEVYVPELDTDQFGTFSGEVPRRGTALEAAREKARLAMKKSGLALGLASEGSFGPHRSFPLVAEHHELLLWRDEERWLEIVEHHIGLDTNYSSGVLTAEELPAFLRQARFPSHAVMVKSGDFVRKGIRTEEALLAAFREAGGPVHVQTDMRAHMNPTRMEVLRVLAERLAHRLLQPCPDCSCPGWGLVRSVNGLPCESCRVPTPLVQYDVLGCGCCGKEQLRPRGTQASAMYCHICNP</sequence>
<evidence type="ECO:0000313" key="2">
    <source>
        <dbReference type="EMBL" id="MCP8967793.1"/>
    </source>
</evidence>
<protein>
    <recommendedName>
        <fullName evidence="1">DUF6671 domain-containing protein</fullName>
    </recommendedName>
</protein>
<keyword evidence="3" id="KW-1185">Reference proteome</keyword>
<dbReference type="AlphaFoldDB" id="A0AA41X7N2"/>
<dbReference type="InterPro" id="IPR046612">
    <property type="entry name" value="DUF6671"/>
</dbReference>
<dbReference type="Proteomes" id="UP001156102">
    <property type="component" value="Unassembled WGS sequence"/>
</dbReference>
<evidence type="ECO:0000259" key="1">
    <source>
        <dbReference type="Pfam" id="PF20376"/>
    </source>
</evidence>
<organism evidence="2 3">
    <name type="scientific">Ectobacillus ponti</name>
    <dbReference type="NCBI Taxonomy" id="2961894"/>
    <lineage>
        <taxon>Bacteria</taxon>
        <taxon>Bacillati</taxon>
        <taxon>Bacillota</taxon>
        <taxon>Bacilli</taxon>
        <taxon>Bacillales</taxon>
        <taxon>Bacillaceae</taxon>
        <taxon>Ectobacillus</taxon>
    </lineage>
</organism>
<gene>
    <name evidence="2" type="ORF">NK662_04480</name>
</gene>
<comment type="caution">
    <text evidence="2">The sequence shown here is derived from an EMBL/GenBank/DDBJ whole genome shotgun (WGS) entry which is preliminary data.</text>
</comment>
<reference evidence="2" key="1">
    <citation type="submission" date="2022-07" db="EMBL/GenBank/DDBJ databases">
        <authorList>
            <person name="Li W.-J."/>
            <person name="Deng Q.-Q."/>
        </authorList>
    </citation>
    <scope>NUCLEOTIDE SEQUENCE</scope>
    <source>
        <strain evidence="2">SYSU M60031</strain>
    </source>
</reference>
<accession>A0AA41X7N2</accession>
<proteinExistence type="predicted"/>
<name>A0AA41X7N2_9BACI</name>
<dbReference type="Pfam" id="PF20376">
    <property type="entry name" value="DUF6671"/>
    <property type="match status" value="1"/>
</dbReference>
<dbReference type="RefSeq" id="WP_254757708.1">
    <property type="nucleotide sequence ID" value="NZ_JANCLT010000002.1"/>
</dbReference>
<dbReference type="EMBL" id="JANCLT010000002">
    <property type="protein sequence ID" value="MCP8967793.1"/>
    <property type="molecule type" value="Genomic_DNA"/>
</dbReference>